<dbReference type="GO" id="GO:0000105">
    <property type="term" value="P:L-histidine biosynthetic process"/>
    <property type="evidence" value="ECO:0007669"/>
    <property type="project" value="UniProtKB-UniRule"/>
</dbReference>
<feature type="domain" description="Aminotransferase class I/classII large" evidence="13">
    <location>
        <begin position="49"/>
        <end position="347"/>
    </location>
</feature>
<dbReference type="EMBL" id="FOLL01000001">
    <property type="protein sequence ID" value="SFB81992.1"/>
    <property type="molecule type" value="Genomic_DNA"/>
</dbReference>
<dbReference type="AlphaFoldDB" id="A0A1I1E5R7"/>
<dbReference type="UniPathway" id="UPA00031">
    <property type="reaction ID" value="UER00012"/>
</dbReference>
<evidence type="ECO:0000256" key="8">
    <source>
        <dbReference type="ARBA" id="ARBA00022679"/>
    </source>
</evidence>
<organism evidence="14 15">
    <name type="scientific">Parapedobacter composti</name>
    <dbReference type="NCBI Taxonomy" id="623281"/>
    <lineage>
        <taxon>Bacteria</taxon>
        <taxon>Pseudomonadati</taxon>
        <taxon>Bacteroidota</taxon>
        <taxon>Sphingobacteriia</taxon>
        <taxon>Sphingobacteriales</taxon>
        <taxon>Sphingobacteriaceae</taxon>
        <taxon>Parapedobacter</taxon>
    </lineage>
</organism>
<dbReference type="STRING" id="623281.SAMN05421747_101314"/>
<comment type="subunit">
    <text evidence="5 12">Homodimer.</text>
</comment>
<dbReference type="PROSITE" id="PS00599">
    <property type="entry name" value="AA_TRANSFER_CLASS_2"/>
    <property type="match status" value="1"/>
</dbReference>
<sequence length="354" mass="40038">MVNTFDLTSLLRENIRELTPYSSARDEFSGVASVLLDANENAYGSPLERHYNRYPDPLQQQLKEKLSTVKGVPPRNIFLGNGSDEAIDILFRAFCRPGIDNVILVPPTYGMYEVSANINDVAIKRVNLTTDFQLDLDAIAETVDANTKLIFLCSPNNPTGNSLHREDVETVLANFNGLVVIDEAYINYSRQKTFIQELTEYANLVVLQTLSKAWGLAGLRLGMAFASEEIIEVLNRIKPPYNINQATQELVLEALDRVEEVNAWIRETVAEREQLSEKMRELPFVQHVYPSDANFILVKTEEPRHIYEYLVKQSIIVRDRSKVALCAGCLRITVGTPRENSILLEALVNYRTVN</sequence>
<evidence type="ECO:0000256" key="4">
    <source>
        <dbReference type="ARBA" id="ARBA00007970"/>
    </source>
</evidence>
<evidence type="ECO:0000313" key="14">
    <source>
        <dbReference type="EMBL" id="SFB81992.1"/>
    </source>
</evidence>
<keyword evidence="10 12" id="KW-0368">Histidine biosynthesis</keyword>
<dbReference type="GO" id="GO:0030170">
    <property type="term" value="F:pyridoxal phosphate binding"/>
    <property type="evidence" value="ECO:0007669"/>
    <property type="project" value="InterPro"/>
</dbReference>
<dbReference type="SUPFAM" id="SSF53383">
    <property type="entry name" value="PLP-dependent transferases"/>
    <property type="match status" value="1"/>
</dbReference>
<evidence type="ECO:0000256" key="7">
    <source>
        <dbReference type="ARBA" id="ARBA00022605"/>
    </source>
</evidence>
<keyword evidence="9 12" id="KW-0663">Pyridoxal phosphate</keyword>
<dbReference type="GO" id="GO:0004400">
    <property type="term" value="F:histidinol-phosphate transaminase activity"/>
    <property type="evidence" value="ECO:0007669"/>
    <property type="project" value="UniProtKB-UniRule"/>
</dbReference>
<dbReference type="OrthoDB" id="9813612at2"/>
<dbReference type="InterPro" id="IPR004839">
    <property type="entry name" value="Aminotransferase_I/II_large"/>
</dbReference>
<comment type="pathway">
    <text evidence="2 12">Amino-acid biosynthesis; L-histidine biosynthesis; L-histidine from 5-phospho-alpha-D-ribose 1-diphosphate: step 7/9.</text>
</comment>
<keyword evidence="8 12" id="KW-0808">Transferase</keyword>
<evidence type="ECO:0000256" key="5">
    <source>
        <dbReference type="ARBA" id="ARBA00011738"/>
    </source>
</evidence>
<dbReference type="InterPro" id="IPR001917">
    <property type="entry name" value="Aminotrans_II_pyridoxalP_BS"/>
</dbReference>
<comment type="similarity">
    <text evidence="4 12">Belongs to the class-II pyridoxal-phosphate-dependent aminotransferase family. Histidinol-phosphate aminotransferase subfamily.</text>
</comment>
<evidence type="ECO:0000256" key="3">
    <source>
        <dbReference type="ARBA" id="ARBA00005189"/>
    </source>
</evidence>
<comment type="cofactor">
    <cofactor evidence="1 12">
        <name>pyridoxal 5'-phosphate</name>
        <dbReference type="ChEBI" id="CHEBI:597326"/>
    </cofactor>
</comment>
<keyword evidence="15" id="KW-1185">Reference proteome</keyword>
<name>A0A1I1E5R7_9SPHI</name>
<evidence type="ECO:0000256" key="6">
    <source>
        <dbReference type="ARBA" id="ARBA00022576"/>
    </source>
</evidence>
<reference evidence="14 15" key="1">
    <citation type="submission" date="2016-10" db="EMBL/GenBank/DDBJ databases">
        <authorList>
            <person name="de Groot N.N."/>
        </authorList>
    </citation>
    <scope>NUCLEOTIDE SEQUENCE [LARGE SCALE GENOMIC DNA]</scope>
    <source>
        <strain evidence="14 15">DSM 22900</strain>
    </source>
</reference>
<keyword evidence="6 12" id="KW-0032">Aminotransferase</keyword>
<dbReference type="InterPro" id="IPR005861">
    <property type="entry name" value="HisP_aminotrans"/>
</dbReference>
<protein>
    <recommendedName>
        <fullName evidence="12">Histidinol-phosphate aminotransferase</fullName>
        <ecNumber evidence="12">2.6.1.9</ecNumber>
    </recommendedName>
    <alternativeName>
        <fullName evidence="12">Imidazole acetol-phosphate transaminase</fullName>
    </alternativeName>
</protein>
<dbReference type="RefSeq" id="WP_090970346.1">
    <property type="nucleotide sequence ID" value="NZ_FOLL01000001.1"/>
</dbReference>
<comment type="catalytic activity">
    <reaction evidence="11 12">
        <text>L-histidinol phosphate + 2-oxoglutarate = 3-(imidazol-4-yl)-2-oxopropyl phosphate + L-glutamate</text>
        <dbReference type="Rhea" id="RHEA:23744"/>
        <dbReference type="ChEBI" id="CHEBI:16810"/>
        <dbReference type="ChEBI" id="CHEBI:29985"/>
        <dbReference type="ChEBI" id="CHEBI:57766"/>
        <dbReference type="ChEBI" id="CHEBI:57980"/>
        <dbReference type="EC" id="2.6.1.9"/>
    </reaction>
</comment>
<proteinExistence type="inferred from homology"/>
<dbReference type="InterPro" id="IPR015422">
    <property type="entry name" value="PyrdxlP-dep_Trfase_small"/>
</dbReference>
<evidence type="ECO:0000256" key="2">
    <source>
        <dbReference type="ARBA" id="ARBA00005011"/>
    </source>
</evidence>
<evidence type="ECO:0000256" key="1">
    <source>
        <dbReference type="ARBA" id="ARBA00001933"/>
    </source>
</evidence>
<gene>
    <name evidence="12" type="primary">hisC</name>
    <name evidence="14" type="ORF">SAMN05421747_101314</name>
</gene>
<evidence type="ECO:0000256" key="9">
    <source>
        <dbReference type="ARBA" id="ARBA00022898"/>
    </source>
</evidence>
<dbReference type="Gene3D" id="3.40.640.10">
    <property type="entry name" value="Type I PLP-dependent aspartate aminotransferase-like (Major domain)"/>
    <property type="match status" value="1"/>
</dbReference>
<evidence type="ECO:0000313" key="15">
    <source>
        <dbReference type="Proteomes" id="UP000199577"/>
    </source>
</evidence>
<evidence type="ECO:0000259" key="13">
    <source>
        <dbReference type="Pfam" id="PF00155"/>
    </source>
</evidence>
<accession>A0A1I1E5R7</accession>
<dbReference type="Gene3D" id="3.90.1150.10">
    <property type="entry name" value="Aspartate Aminotransferase, domain 1"/>
    <property type="match status" value="1"/>
</dbReference>
<dbReference type="Proteomes" id="UP000199577">
    <property type="component" value="Unassembled WGS sequence"/>
</dbReference>
<dbReference type="PANTHER" id="PTHR42885:SF2">
    <property type="entry name" value="HISTIDINOL-PHOSPHATE AMINOTRANSFERASE"/>
    <property type="match status" value="1"/>
</dbReference>
<dbReference type="CDD" id="cd00609">
    <property type="entry name" value="AAT_like"/>
    <property type="match status" value="1"/>
</dbReference>
<evidence type="ECO:0000256" key="12">
    <source>
        <dbReference type="HAMAP-Rule" id="MF_01023"/>
    </source>
</evidence>
<dbReference type="InterPro" id="IPR015424">
    <property type="entry name" value="PyrdxlP-dep_Trfase"/>
</dbReference>
<dbReference type="NCBIfam" id="TIGR01141">
    <property type="entry name" value="hisC"/>
    <property type="match status" value="1"/>
</dbReference>
<comment type="pathway">
    <text evidence="3">Lipid metabolism.</text>
</comment>
<feature type="modified residue" description="N6-(pyridoxal phosphate)lysine" evidence="12">
    <location>
        <position position="212"/>
    </location>
</feature>
<dbReference type="EC" id="2.6.1.9" evidence="12"/>
<evidence type="ECO:0000256" key="10">
    <source>
        <dbReference type="ARBA" id="ARBA00023102"/>
    </source>
</evidence>
<keyword evidence="7 12" id="KW-0028">Amino-acid biosynthesis</keyword>
<dbReference type="InterPro" id="IPR015421">
    <property type="entry name" value="PyrdxlP-dep_Trfase_major"/>
</dbReference>
<dbReference type="PANTHER" id="PTHR42885">
    <property type="entry name" value="HISTIDINOL-PHOSPHATE AMINOTRANSFERASE-RELATED"/>
    <property type="match status" value="1"/>
</dbReference>
<dbReference type="Pfam" id="PF00155">
    <property type="entry name" value="Aminotran_1_2"/>
    <property type="match status" value="1"/>
</dbReference>
<dbReference type="HAMAP" id="MF_01023">
    <property type="entry name" value="HisC_aminotrans_2"/>
    <property type="match status" value="1"/>
</dbReference>
<evidence type="ECO:0000256" key="11">
    <source>
        <dbReference type="ARBA" id="ARBA00047481"/>
    </source>
</evidence>